<dbReference type="KEGG" id="bky:D1093_06415"/>
<dbReference type="Proteomes" id="UP000321940">
    <property type="component" value="Chromosome"/>
</dbReference>
<reference evidence="1 2" key="1">
    <citation type="journal article" date="2020" name="Int. J. Syst. Evol. Microbiol.">
        <title>Bartonella kosoyi sp. nov. and Bartonella krasnovii sp. nov., two novel species closely related to the zoonotic Bartonella elizabethae, isolated from black rats and wild desert rodent-fleas.</title>
        <authorList>
            <person name="Gutierrez R."/>
            <person name="Shalit T."/>
            <person name="Markus B."/>
            <person name="Yuan C."/>
            <person name="Nachum-Biala Y."/>
            <person name="Elad D."/>
            <person name="Harrus S."/>
        </authorList>
    </citation>
    <scope>NUCLEOTIDE SEQUENCE [LARGE SCALE GENOMIC DNA]</scope>
    <source>
        <strain evidence="1 2">Tel Aviv</strain>
    </source>
</reference>
<sequence length="718" mass="72218">MPLPYHTHIFMLEPATKEEVKEGVLDSKALAPVSVGSAAAYEVEYFASAAQGKKADEALAKRDSGALAYKDKVTIHDIEASGEACENTILSGAGWVKVSPLGLGDMKAVTYDPDNVGANAFSMENMHEGPTKKILTTEERSKLRWLSSTQPTMEKWRKGDEGVYYPISPVDLKNTISYFVGSKSFGMSKSVYDPDKIEKDAFDMENMKEGKKHLILTPPERAQIAKIDKVEDDVEQGIHVASEAKNVADVALNTAKDAKNYAVDAKKTAETAKKTGDSAKAEANIAQTEADKAQEIARSVQKKVDLIQPLAEQDWIDGTKTINALISPANLMASIKANSSNSNGGGNNGGGVSKPVEILMTESGDIRLPDGITDETDIEVWAWGGGGGGVKDGGGGGGQCVHVKIKGSDLDKLKTAYIGRGGKGNDSNILCNGGRTMIKGLVTAEGGYSVSMALVNFGGKGGDGGGNRGGISGESFIFSGGNGGGSGIDGKRAGTGGSSFLGGGGGGGGKCMGSIMGQGGESYKGGKGGRGGNGAGGGGGVKDGGGGGGQCVHVKIKGSDLDKLKTAYIGRGGKGNDSNILCNGGRTMIKGLVTAEGGYSVSMALVNFGGKGGDGGGNRGGISGESFIFSGGNGGGSGIDGKRAGTGGSSFLGGGGGGGGKCMGSIMGQGGESYKGGKGGRGGNGAGGGGGGYFDGKHGGDKIGGDGGDGAVLIKVYL</sequence>
<dbReference type="RefSeq" id="WP_120101456.1">
    <property type="nucleotide sequence ID" value="NZ_CP031843.2"/>
</dbReference>
<keyword evidence="2" id="KW-1185">Reference proteome</keyword>
<dbReference type="AlphaFoldDB" id="A0A5B9CYT7"/>
<protein>
    <submittedName>
        <fullName evidence="1">PE-PGRS family protein</fullName>
    </submittedName>
</protein>
<evidence type="ECO:0000313" key="1">
    <source>
        <dbReference type="EMBL" id="QEE09260.1"/>
    </source>
</evidence>
<accession>A0A5B9CYT7</accession>
<organism evidence="1 2">
    <name type="scientific">Bartonella kosoyi</name>
    <dbReference type="NCBI Taxonomy" id="2133959"/>
    <lineage>
        <taxon>Bacteria</taxon>
        <taxon>Pseudomonadati</taxon>
        <taxon>Pseudomonadota</taxon>
        <taxon>Alphaproteobacteria</taxon>
        <taxon>Hyphomicrobiales</taxon>
        <taxon>Bartonellaceae</taxon>
        <taxon>Bartonella</taxon>
    </lineage>
</organism>
<dbReference type="EMBL" id="CP031843">
    <property type="protein sequence ID" value="QEE09260.1"/>
    <property type="molecule type" value="Genomic_DNA"/>
</dbReference>
<evidence type="ECO:0000313" key="2">
    <source>
        <dbReference type="Proteomes" id="UP000321940"/>
    </source>
</evidence>
<gene>
    <name evidence="1" type="ORF">D1093_06415</name>
</gene>
<proteinExistence type="predicted"/>
<name>A0A5B9CYT7_9HYPH</name>